<keyword evidence="5 12" id="KW-0813">Transport</keyword>
<keyword evidence="8 12" id="KW-0812">Transmembrane</keyword>
<keyword evidence="10 12" id="KW-1133">Transmembrane helix</keyword>
<organism evidence="13 14">
    <name type="scientific">Aureimonas altamirensis DSM 21988</name>
    <dbReference type="NCBI Taxonomy" id="1121026"/>
    <lineage>
        <taxon>Bacteria</taxon>
        <taxon>Pseudomonadati</taxon>
        <taxon>Pseudomonadota</taxon>
        <taxon>Alphaproteobacteria</taxon>
        <taxon>Hyphomicrobiales</taxon>
        <taxon>Aurantimonadaceae</taxon>
        <taxon>Aureimonas</taxon>
    </lineage>
</organism>
<keyword evidence="11 12" id="KW-0472">Membrane</keyword>
<name>A0ABY1IE02_9HYPH</name>
<keyword evidence="14" id="KW-1185">Reference proteome</keyword>
<proteinExistence type="inferred from homology"/>
<sequence>MTGDYFGYIAAAYGISALVLAALCLFIMLDARSAARRLEALEGKRR</sequence>
<dbReference type="NCBIfam" id="TIGR03141">
    <property type="entry name" value="cytochro_ccmD"/>
    <property type="match status" value="1"/>
</dbReference>
<evidence type="ECO:0000256" key="8">
    <source>
        <dbReference type="ARBA" id="ARBA00022692"/>
    </source>
</evidence>
<keyword evidence="9 12" id="KW-0201">Cytochrome c-type biogenesis</keyword>
<evidence type="ECO:0000313" key="13">
    <source>
        <dbReference type="EMBL" id="SHJ03432.1"/>
    </source>
</evidence>
<dbReference type="InterPro" id="IPR007078">
    <property type="entry name" value="Haem_export_protD_CcmD"/>
</dbReference>
<evidence type="ECO:0000256" key="2">
    <source>
        <dbReference type="ARBA" id="ARBA00004377"/>
    </source>
</evidence>
<comment type="function">
    <text evidence="1 12">Required for the export of heme to the periplasm for the biogenesis of c-type cytochromes.</text>
</comment>
<evidence type="ECO:0000256" key="7">
    <source>
        <dbReference type="ARBA" id="ARBA00022519"/>
    </source>
</evidence>
<evidence type="ECO:0000313" key="14">
    <source>
        <dbReference type="Proteomes" id="UP000184290"/>
    </source>
</evidence>
<evidence type="ECO:0000256" key="10">
    <source>
        <dbReference type="ARBA" id="ARBA00022989"/>
    </source>
</evidence>
<keyword evidence="6 12" id="KW-1003">Cell membrane</keyword>
<reference evidence="13 14" key="1">
    <citation type="submission" date="2016-11" db="EMBL/GenBank/DDBJ databases">
        <authorList>
            <person name="Varghese N."/>
            <person name="Submissions S."/>
        </authorList>
    </citation>
    <scope>NUCLEOTIDE SEQUENCE [LARGE SCALE GENOMIC DNA]</scope>
    <source>
        <strain evidence="13 14">DSM 21988</strain>
    </source>
</reference>
<dbReference type="EMBL" id="FQZC01000002">
    <property type="protein sequence ID" value="SHJ03432.1"/>
    <property type="molecule type" value="Genomic_DNA"/>
</dbReference>
<comment type="subcellular location">
    <subcellularLocation>
        <location evidence="2 12">Cell inner membrane</location>
        <topology evidence="2 12">Single-pass membrane protein</topology>
    </subcellularLocation>
</comment>
<evidence type="ECO:0000256" key="4">
    <source>
        <dbReference type="ARBA" id="ARBA00016461"/>
    </source>
</evidence>
<evidence type="ECO:0000256" key="1">
    <source>
        <dbReference type="ARBA" id="ARBA00002442"/>
    </source>
</evidence>
<dbReference type="Pfam" id="PF04995">
    <property type="entry name" value="CcmD"/>
    <property type="match status" value="1"/>
</dbReference>
<evidence type="ECO:0000256" key="5">
    <source>
        <dbReference type="ARBA" id="ARBA00022448"/>
    </source>
</evidence>
<comment type="caution">
    <text evidence="13">The sequence shown here is derived from an EMBL/GenBank/DDBJ whole genome shotgun (WGS) entry which is preliminary data.</text>
</comment>
<accession>A0ABY1IE02</accession>
<evidence type="ECO:0000256" key="12">
    <source>
        <dbReference type="RuleBase" id="RU363101"/>
    </source>
</evidence>
<protein>
    <recommendedName>
        <fullName evidence="4 12">Heme exporter protein D</fullName>
    </recommendedName>
</protein>
<evidence type="ECO:0000256" key="3">
    <source>
        <dbReference type="ARBA" id="ARBA00008741"/>
    </source>
</evidence>
<gene>
    <name evidence="13" type="ORF">SAMN02745911_1466</name>
</gene>
<keyword evidence="7 12" id="KW-0997">Cell inner membrane</keyword>
<comment type="similarity">
    <text evidence="3 12">Belongs to the CcmD/CycX/HelD family.</text>
</comment>
<feature type="transmembrane region" description="Helical" evidence="12">
    <location>
        <begin position="6"/>
        <end position="29"/>
    </location>
</feature>
<dbReference type="Proteomes" id="UP000184290">
    <property type="component" value="Unassembled WGS sequence"/>
</dbReference>
<dbReference type="RefSeq" id="WP_073469129.1">
    <property type="nucleotide sequence ID" value="NZ_FQZC01000002.1"/>
</dbReference>
<evidence type="ECO:0000256" key="6">
    <source>
        <dbReference type="ARBA" id="ARBA00022475"/>
    </source>
</evidence>
<evidence type="ECO:0000256" key="9">
    <source>
        <dbReference type="ARBA" id="ARBA00022748"/>
    </source>
</evidence>
<evidence type="ECO:0000256" key="11">
    <source>
        <dbReference type="ARBA" id="ARBA00023136"/>
    </source>
</evidence>